<evidence type="ECO:0000313" key="1">
    <source>
        <dbReference type="EMBL" id="RMX57383.1"/>
    </source>
</evidence>
<dbReference type="AlphaFoldDB" id="A0A3M6UUL4"/>
<dbReference type="InterPro" id="IPR019265">
    <property type="entry name" value="RTRAF"/>
</dbReference>
<feature type="non-terminal residue" evidence="1">
    <location>
        <position position="1"/>
    </location>
</feature>
<protein>
    <submittedName>
        <fullName evidence="1">Uncharacterized protein</fullName>
    </submittedName>
</protein>
<reference evidence="1 2" key="1">
    <citation type="journal article" date="2018" name="Sci. Rep.">
        <title>Comparative analysis of the Pocillopora damicornis genome highlights role of immune system in coral evolution.</title>
        <authorList>
            <person name="Cunning R."/>
            <person name="Bay R.A."/>
            <person name="Gillette P."/>
            <person name="Baker A.C."/>
            <person name="Traylor-Knowles N."/>
        </authorList>
    </citation>
    <scope>NUCLEOTIDE SEQUENCE [LARGE SCALE GENOMIC DNA]</scope>
    <source>
        <strain evidence="1">RSMAS</strain>
        <tissue evidence="1">Whole animal</tissue>
    </source>
</reference>
<dbReference type="OrthoDB" id="514167at2759"/>
<dbReference type="STRING" id="46731.A0A3M6UUL4"/>
<dbReference type="EMBL" id="RCHS01000659">
    <property type="protein sequence ID" value="RMX57383.1"/>
    <property type="molecule type" value="Genomic_DNA"/>
</dbReference>
<keyword evidence="2" id="KW-1185">Reference proteome</keyword>
<sequence length="290" mass="33624">NTKQIIIYPTFFKRSLYDERNLTGIHLRNPMSMFRRKLKALGYHHLETFQVNNEDEFRNLVVWLEDQKIRYYRIEEREELRDTKKNEWTKTFKKYLDDLQCPLDFSQKLSVVDWLLSHAVRVEYAENAEMYNAVGQTVKKEEVELVAESSLDDSLINLTVDNPDLKAGVASLSRLLSLPEHPDHFVLLQVSVRVFIRLSAHLLKASYHHSPPRLRKNRQNQNTEDVIPLHKVDLGFDTGDSAVNEAAKVIRLLHVTELRDLQTRINEAIVAVQAITANPKTDQSLGRIGV</sequence>
<dbReference type="PANTHER" id="PTHR15924">
    <property type="entry name" value="CLE"/>
    <property type="match status" value="1"/>
</dbReference>
<organism evidence="1 2">
    <name type="scientific">Pocillopora damicornis</name>
    <name type="common">Cauliflower coral</name>
    <name type="synonym">Millepora damicornis</name>
    <dbReference type="NCBI Taxonomy" id="46731"/>
    <lineage>
        <taxon>Eukaryota</taxon>
        <taxon>Metazoa</taxon>
        <taxon>Cnidaria</taxon>
        <taxon>Anthozoa</taxon>
        <taxon>Hexacorallia</taxon>
        <taxon>Scleractinia</taxon>
        <taxon>Astrocoeniina</taxon>
        <taxon>Pocilloporidae</taxon>
        <taxon>Pocillopora</taxon>
    </lineage>
</organism>
<dbReference type="Pfam" id="PF10036">
    <property type="entry name" value="RLL"/>
    <property type="match status" value="1"/>
</dbReference>
<evidence type="ECO:0000313" key="2">
    <source>
        <dbReference type="Proteomes" id="UP000275408"/>
    </source>
</evidence>
<comment type="caution">
    <text evidence="1">The sequence shown here is derived from an EMBL/GenBank/DDBJ whole genome shotgun (WGS) entry which is preliminary data.</text>
</comment>
<name>A0A3M6UUL4_POCDA</name>
<gene>
    <name evidence="1" type="ORF">pdam_00016020</name>
</gene>
<dbReference type="Proteomes" id="UP000275408">
    <property type="component" value="Unassembled WGS sequence"/>
</dbReference>
<accession>A0A3M6UUL4</accession>
<proteinExistence type="predicted"/>